<protein>
    <recommendedName>
        <fullName evidence="3">Regulatory protein zeste</fullName>
    </recommendedName>
</protein>
<keyword evidence="2" id="KW-1185">Reference proteome</keyword>
<gene>
    <name evidence="1" type="ORF">Fcan01_25844</name>
</gene>
<comment type="caution">
    <text evidence="1">The sequence shown here is derived from an EMBL/GenBank/DDBJ whole genome shotgun (WGS) entry which is preliminary data.</text>
</comment>
<sequence>MATQVKSESKLALLAFIKEKKDVLFGKFTSELDKNRKTSAWKDALIKAQSLQIVASTRDWTYLRDNVFGVWKTRAMAKKDNRKKTGSEGGKDRKLTEVDNAVLDIVGRDSPVMEGLPIGETGNFVPTEIYDSQISNPDIAADQLELSTPAAQLSRKSRQLKRKSDTAKQILVAQKEAKLELMKLQIYKTKLEALKLERELNLPRSGFTKEFEPPYIVEIELDRFTPV</sequence>
<organism evidence="1 2">
    <name type="scientific">Folsomia candida</name>
    <name type="common">Springtail</name>
    <dbReference type="NCBI Taxonomy" id="158441"/>
    <lineage>
        <taxon>Eukaryota</taxon>
        <taxon>Metazoa</taxon>
        <taxon>Ecdysozoa</taxon>
        <taxon>Arthropoda</taxon>
        <taxon>Hexapoda</taxon>
        <taxon>Collembola</taxon>
        <taxon>Entomobryomorpha</taxon>
        <taxon>Isotomoidea</taxon>
        <taxon>Isotomidae</taxon>
        <taxon>Proisotominae</taxon>
        <taxon>Folsomia</taxon>
    </lineage>
</organism>
<name>A0A226D192_FOLCA</name>
<accession>A0A226D192</accession>
<dbReference type="AlphaFoldDB" id="A0A226D192"/>
<proteinExistence type="predicted"/>
<evidence type="ECO:0008006" key="3">
    <source>
        <dbReference type="Google" id="ProtNLM"/>
    </source>
</evidence>
<dbReference type="OrthoDB" id="5803015at2759"/>
<reference evidence="1 2" key="1">
    <citation type="submission" date="2015-12" db="EMBL/GenBank/DDBJ databases">
        <title>The genome of Folsomia candida.</title>
        <authorList>
            <person name="Faddeeva A."/>
            <person name="Derks M.F."/>
            <person name="Anvar Y."/>
            <person name="Smit S."/>
            <person name="Van Straalen N."/>
            <person name="Roelofs D."/>
        </authorList>
    </citation>
    <scope>NUCLEOTIDE SEQUENCE [LARGE SCALE GENOMIC DNA]</scope>
    <source>
        <strain evidence="1 2">VU population</strain>
        <tissue evidence="1">Whole body</tissue>
    </source>
</reference>
<dbReference type="Proteomes" id="UP000198287">
    <property type="component" value="Unassembled WGS sequence"/>
</dbReference>
<evidence type="ECO:0000313" key="2">
    <source>
        <dbReference type="Proteomes" id="UP000198287"/>
    </source>
</evidence>
<dbReference type="OMA" id="PPYIVEI"/>
<evidence type="ECO:0000313" key="1">
    <source>
        <dbReference type="EMBL" id="OXA39365.1"/>
    </source>
</evidence>
<dbReference type="EMBL" id="LNIX01000039">
    <property type="protein sequence ID" value="OXA39365.1"/>
    <property type="molecule type" value="Genomic_DNA"/>
</dbReference>